<name>A0A8I2ZNK8_VERLO</name>
<keyword evidence="1" id="KW-0808">Transferase</keyword>
<comment type="caution">
    <text evidence="1">Lacks conserved residue(s) required for the propagation of feature annotation.</text>
</comment>
<reference evidence="2" key="1">
    <citation type="journal article" date="2021" name="Mol. Plant Pathol.">
        <title>A 20-kb lineage-specific genomic region tames virulence in pathogenic amphidiploid Verticillium longisporum.</title>
        <authorList>
            <person name="Harting R."/>
            <person name="Starke J."/>
            <person name="Kusch H."/>
            <person name="Poggeler S."/>
            <person name="Maurus I."/>
            <person name="Schluter R."/>
            <person name="Landesfeind M."/>
            <person name="Bulla I."/>
            <person name="Nowrousian M."/>
            <person name="de Jonge R."/>
            <person name="Stahlhut G."/>
            <person name="Hoff K.J."/>
            <person name="Asshauer K.P."/>
            <person name="Thurmer A."/>
            <person name="Stanke M."/>
            <person name="Daniel R."/>
            <person name="Morgenstern B."/>
            <person name="Thomma B.P.H.J."/>
            <person name="Kronstad J.W."/>
            <person name="Braus-Stromeyer S.A."/>
            <person name="Braus G.H."/>
        </authorList>
    </citation>
    <scope>NUCLEOTIDE SEQUENCE</scope>
    <source>
        <strain evidence="2">Vl32</strain>
    </source>
</reference>
<keyword evidence="1" id="KW-0812">Transmembrane</keyword>
<sequence>MADQQLANKAAAPAQPINLLLDIVNGRHKLSRAIPIALLIFDALLCILIILKVPYTEIDWAALDLWSTRPHMSTPTRDFTT</sequence>
<dbReference type="GO" id="GO:0005789">
    <property type="term" value="C:endoplasmic reticulum membrane"/>
    <property type="evidence" value="ECO:0007669"/>
    <property type="project" value="UniProtKB-SubCell"/>
</dbReference>
<comment type="caution">
    <text evidence="2">The sequence shown here is derived from an EMBL/GenBank/DDBJ whole genome shotgun (WGS) entry which is preliminary data.</text>
</comment>
<dbReference type="AlphaFoldDB" id="A0A8I2ZNK8"/>
<gene>
    <name evidence="2" type="ORF">HYQ45_007287</name>
</gene>
<dbReference type="InterPro" id="IPR007873">
    <property type="entry name" value="Glycosyltransferase_ALG3"/>
</dbReference>
<keyword evidence="1" id="KW-0472">Membrane</keyword>
<dbReference type="UniPathway" id="UPA00378"/>
<dbReference type="Proteomes" id="UP000689129">
    <property type="component" value="Unassembled WGS sequence"/>
</dbReference>
<evidence type="ECO:0000313" key="2">
    <source>
        <dbReference type="EMBL" id="KAG7134770.1"/>
    </source>
</evidence>
<proteinExistence type="predicted"/>
<dbReference type="EC" id="2.4.1.258" evidence="1"/>
<accession>A0A8I2ZNK8</accession>
<dbReference type="Pfam" id="PF05208">
    <property type="entry name" value="ALG3"/>
    <property type="match status" value="1"/>
</dbReference>
<comment type="subcellular location">
    <subcellularLocation>
        <location evidence="1">Endoplasmic reticulum membrane</location>
        <topology evidence="1">Multi-pass membrane protein</topology>
    </subcellularLocation>
</comment>
<feature type="transmembrane region" description="Helical" evidence="1">
    <location>
        <begin position="36"/>
        <end position="55"/>
    </location>
</feature>
<comment type="pathway">
    <text evidence="1">Protein modification; protein glycosylation.</text>
</comment>
<keyword evidence="1" id="KW-0256">Endoplasmic reticulum</keyword>
<keyword evidence="1" id="KW-0328">Glycosyltransferase</keyword>
<comment type="catalytic activity">
    <reaction evidence="1">
        <text>an alpha-D-Man-(1-&gt;2)-alpha-D-Man-(1-&gt;2)-alpha-D-Man-(1-&gt;3)-[alpha-D-Man-(1-&gt;6)]-beta-D-Man-(1-&gt;4)-beta-D-GlcNAc-(1-&gt;4)-alpha-D-GlcNAc-diphospho-di-trans,poly-cis-dolichol + a di-trans,poly-cis-dolichyl beta-D-mannosyl phosphate = an alpha-D-Man-(1-&gt;2)-alpha-D-Man-(1-&gt;2)-alpha-D-Man-(1-&gt;3)-[alpha-D-Man-(1-&gt;3)-alpha-D-Man-(1-&gt;6)]-beta-D-Man-(1-&gt;4)-beta-D-GlcNAc-(1-&gt;4)-alpha-D-GlcNAc-diphospho-di-trans,poly-cis-dolichol + a di-trans,poly-cis-dolichyl phosphate + H(+)</text>
        <dbReference type="Rhea" id="RHEA:29527"/>
        <dbReference type="Rhea" id="RHEA-COMP:19498"/>
        <dbReference type="Rhea" id="RHEA-COMP:19501"/>
        <dbReference type="Rhea" id="RHEA-COMP:19516"/>
        <dbReference type="Rhea" id="RHEA-COMP:19517"/>
        <dbReference type="ChEBI" id="CHEBI:15378"/>
        <dbReference type="ChEBI" id="CHEBI:57683"/>
        <dbReference type="ChEBI" id="CHEBI:58211"/>
        <dbReference type="ChEBI" id="CHEBI:132515"/>
        <dbReference type="ChEBI" id="CHEBI:132516"/>
        <dbReference type="EC" id="2.4.1.258"/>
    </reaction>
    <physiologicalReaction direction="left-to-right" evidence="1">
        <dbReference type="Rhea" id="RHEA:29528"/>
    </physiologicalReaction>
</comment>
<evidence type="ECO:0000256" key="1">
    <source>
        <dbReference type="RuleBase" id="RU364047"/>
    </source>
</evidence>
<dbReference type="OrthoDB" id="20028at2759"/>
<comment type="function">
    <text evidence="1">Dol-P-Man:Man(5)GlcNAc(2)-PP-Dol alpha-1,3-mannosyltransferase that operates in the biosynthetic pathway of dolichol-linked oligosaccharides, the glycan precursors employed in protein asparagine (N)-glycosylation. The assembly of dolichol-linked oligosaccharides begins on the cytosolic side of the endoplasmic reticulum membrane and finishes in its lumen. The sequential addition of sugars to dolichol pyrophosphate produces dolichol-linked oligosaccharides containing fourteen sugars, including two GlcNAcs, nine mannoses and three glucoses. Once assembled, the oligosaccharide is transferred from the lipid to nascent proteins by oligosaccharyltransferases. In the lumen of the endoplasmic reticulum, adds the first dolichyl beta-D-mannosyl phosphate derived mannose in an alpha-1,3 linkage to Man(5)GlcNAc(2)-PP-dolichol to produce Man(6)GlcNAc(2)-PP-dolichol.</text>
</comment>
<dbReference type="EMBL" id="JAEMWZ010000129">
    <property type="protein sequence ID" value="KAG7134770.1"/>
    <property type="molecule type" value="Genomic_DNA"/>
</dbReference>
<evidence type="ECO:0000313" key="3">
    <source>
        <dbReference type="Proteomes" id="UP000689129"/>
    </source>
</evidence>
<dbReference type="GO" id="GO:0052925">
    <property type="term" value="F:dol-P-Man:Man(5)GlcNAc(2)-PP-Dol alpha-1,3-mannosyltransferase activity"/>
    <property type="evidence" value="ECO:0007669"/>
    <property type="project" value="UniProtKB-EC"/>
</dbReference>
<organism evidence="2 3">
    <name type="scientific">Verticillium longisporum</name>
    <name type="common">Verticillium dahliae var. longisporum</name>
    <dbReference type="NCBI Taxonomy" id="100787"/>
    <lineage>
        <taxon>Eukaryota</taxon>
        <taxon>Fungi</taxon>
        <taxon>Dikarya</taxon>
        <taxon>Ascomycota</taxon>
        <taxon>Pezizomycotina</taxon>
        <taxon>Sordariomycetes</taxon>
        <taxon>Hypocreomycetidae</taxon>
        <taxon>Glomerellales</taxon>
        <taxon>Plectosphaerellaceae</taxon>
        <taxon>Verticillium</taxon>
    </lineage>
</organism>
<protein>
    <recommendedName>
        <fullName evidence="1">Dol-P-Man:Man(5)GlcNAc(2)-PP-Dol alpha-1,3-mannosyltransferase</fullName>
        <ecNumber evidence="1">2.4.1.258</ecNumber>
    </recommendedName>
    <alternativeName>
        <fullName evidence="1">Dol-P-Man-dependent alpha(1-3)-mannosyltransferase</fullName>
    </alternativeName>
</protein>
<keyword evidence="1" id="KW-1133">Transmembrane helix</keyword>